<dbReference type="Pfam" id="PF13905">
    <property type="entry name" value="Thioredoxin_8"/>
    <property type="match status" value="1"/>
</dbReference>
<feature type="transmembrane region" description="Helical" evidence="1">
    <location>
        <begin position="315"/>
        <end position="334"/>
    </location>
</feature>
<dbReference type="PANTHER" id="PTHR46472:SF1">
    <property type="entry name" value="NUCLEOREDOXIN"/>
    <property type="match status" value="1"/>
</dbReference>
<keyword evidence="1" id="KW-0812">Transmembrane</keyword>
<dbReference type="Gene3D" id="3.40.30.10">
    <property type="entry name" value="Glutaredoxin"/>
    <property type="match status" value="1"/>
</dbReference>
<evidence type="ECO:0000313" key="3">
    <source>
        <dbReference type="EMBL" id="CAE8704955.1"/>
    </source>
</evidence>
<dbReference type="GO" id="GO:0004791">
    <property type="term" value="F:thioredoxin-disulfide reductase (NADPH) activity"/>
    <property type="evidence" value="ECO:0007669"/>
    <property type="project" value="TreeGrafter"/>
</dbReference>
<evidence type="ECO:0000256" key="1">
    <source>
        <dbReference type="SAM" id="Phobius"/>
    </source>
</evidence>
<dbReference type="EMBL" id="CAJNNW010030887">
    <property type="protein sequence ID" value="CAE8704955.1"/>
    <property type="molecule type" value="Genomic_DNA"/>
</dbReference>
<protein>
    <recommendedName>
        <fullName evidence="2">Thioredoxin domain-containing protein</fullName>
    </recommendedName>
</protein>
<dbReference type="InterPro" id="IPR012336">
    <property type="entry name" value="Thioredoxin-like_fold"/>
</dbReference>
<dbReference type="Proteomes" id="UP000626109">
    <property type="component" value="Unassembled WGS sequence"/>
</dbReference>
<dbReference type="GO" id="GO:0005634">
    <property type="term" value="C:nucleus"/>
    <property type="evidence" value="ECO:0007669"/>
    <property type="project" value="TreeGrafter"/>
</dbReference>
<dbReference type="InterPro" id="IPR013766">
    <property type="entry name" value="Thioredoxin_domain"/>
</dbReference>
<reference evidence="3" key="1">
    <citation type="submission" date="2021-02" db="EMBL/GenBank/DDBJ databases">
        <authorList>
            <person name="Dougan E. K."/>
            <person name="Rhodes N."/>
            <person name="Thang M."/>
            <person name="Chan C."/>
        </authorList>
    </citation>
    <scope>NUCLEOTIDE SEQUENCE</scope>
</reference>
<dbReference type="PANTHER" id="PTHR46472">
    <property type="entry name" value="NUCLEOREDOXIN"/>
    <property type="match status" value="1"/>
</dbReference>
<keyword evidence="1" id="KW-0472">Membrane</keyword>
<dbReference type="SUPFAM" id="SSF52833">
    <property type="entry name" value="Thioredoxin-like"/>
    <property type="match status" value="1"/>
</dbReference>
<dbReference type="PROSITE" id="PS51352">
    <property type="entry name" value="THIOREDOXIN_2"/>
    <property type="match status" value="1"/>
</dbReference>
<dbReference type="GO" id="GO:0031397">
    <property type="term" value="P:negative regulation of protein ubiquitination"/>
    <property type="evidence" value="ECO:0007669"/>
    <property type="project" value="TreeGrafter"/>
</dbReference>
<dbReference type="AlphaFoldDB" id="A0A813KHU8"/>
<gene>
    <name evidence="3" type="ORF">PGLA2088_LOCUS33457</name>
</gene>
<keyword evidence="1" id="KW-1133">Transmembrane helix</keyword>
<name>A0A813KHU8_POLGL</name>
<comment type="caution">
    <text evidence="3">The sequence shown here is derived from an EMBL/GenBank/DDBJ whole genome shotgun (WGS) entry which is preliminary data.</text>
</comment>
<dbReference type="GO" id="GO:0030178">
    <property type="term" value="P:negative regulation of Wnt signaling pathway"/>
    <property type="evidence" value="ECO:0007669"/>
    <property type="project" value="TreeGrafter"/>
</dbReference>
<sequence>MEGLLGSKLLLGNAEVPSSSLQAGVVAVYFSAHWCGPCQAYTPQLKKVYERARAKGKAFEVVFVSSDRDDASFKEYFGSMPWHAVPYADRARQQVLNTAFQVRGIPSLVLLDGATGSLLDANARGKVMQPDFLASLPRAADLAAAALPQPEGPVALVVRHRRQDMHLSTRLNVSLARGGPATFDKKCLCEYIFTRADDNLQLKFMTFDTLRLDTCVESASGVRHTQWKSWSGAEAGVTCSFSNFHGHATFLTARDCTSVQLLMISNIFSVWLPFLELEGLSDPAASDCLAPAGVLGEFVVVVVFNLLLELQLQSAVGHLDCAAIIFVLILIYHVHRAIDA</sequence>
<proteinExistence type="predicted"/>
<organism evidence="3 4">
    <name type="scientific">Polarella glacialis</name>
    <name type="common">Dinoflagellate</name>
    <dbReference type="NCBI Taxonomy" id="89957"/>
    <lineage>
        <taxon>Eukaryota</taxon>
        <taxon>Sar</taxon>
        <taxon>Alveolata</taxon>
        <taxon>Dinophyceae</taxon>
        <taxon>Suessiales</taxon>
        <taxon>Suessiaceae</taxon>
        <taxon>Polarella</taxon>
    </lineage>
</organism>
<evidence type="ECO:0000259" key="2">
    <source>
        <dbReference type="PROSITE" id="PS51352"/>
    </source>
</evidence>
<evidence type="ECO:0000313" key="4">
    <source>
        <dbReference type="Proteomes" id="UP000626109"/>
    </source>
</evidence>
<feature type="domain" description="Thioredoxin" evidence="2">
    <location>
        <begin position="1"/>
        <end position="152"/>
    </location>
</feature>
<dbReference type="InterPro" id="IPR036249">
    <property type="entry name" value="Thioredoxin-like_sf"/>
</dbReference>
<accession>A0A813KHU8</accession>